<dbReference type="Pfam" id="PF05180">
    <property type="entry name" value="zf-DNL"/>
    <property type="match status" value="1"/>
</dbReference>
<dbReference type="GO" id="GO:0031314">
    <property type="term" value="C:extrinsic component of mitochondrial inner membrane"/>
    <property type="evidence" value="ECO:0007669"/>
    <property type="project" value="UniProtKB-UniRule"/>
</dbReference>
<keyword evidence="4 6" id="KW-0472">Membrane</keyword>
<sequence length="343" mass="39374">LFAHIMNNLLREVIRYTLHNNRILFGRLFSSSSTGINQRLSIFYTCKVCNHKQGPKEFSKNSYEKGVVIVTCESCSNHHVIADNLGWFSDLKGKRNIEEILKEKGEVVKKGIEFKVPLYTNHIPLNYLQKLILATGSSVTSITDPRRGDMIAAMGEVTALPTILKKICTRMENDIEGKVILQKKPRVNESTVDRSYLRSLPDGTFGREYERFLEKLHTSPDNRPPVKYVDDVELLYVMQRYRETHDFTHTILEMKPNMLGEVTVKYFEAIQLGLPMCISAAIFGSARLGPKHRQLFTTCYLPWIVETAIKSRLFIALDWESRFHHPISAIQKELGFSSFSLNK</sequence>
<evidence type="ECO:0000256" key="7">
    <source>
        <dbReference type="PROSITE-ProRule" id="PRU00834"/>
    </source>
</evidence>
<dbReference type="PANTHER" id="PTHR12922:SF7">
    <property type="entry name" value="UBIQUINONE BIOSYNTHESIS PROTEIN COQ4 HOMOLOG, MITOCHONDRIAL"/>
    <property type="match status" value="1"/>
</dbReference>
<keyword evidence="7" id="KW-0863">Zinc-finger</keyword>
<dbReference type="PROSITE" id="PS51501">
    <property type="entry name" value="ZF_DNL"/>
    <property type="match status" value="1"/>
</dbReference>
<feature type="binding site" evidence="6">
    <location>
        <position position="249"/>
    </location>
    <ligand>
        <name>Zn(2+)</name>
        <dbReference type="ChEBI" id="CHEBI:29105"/>
    </ligand>
</feature>
<keyword evidence="6" id="KW-0479">Metal-binding</keyword>
<feature type="binding site" evidence="6">
    <location>
        <position position="245"/>
    </location>
    <ligand>
        <name>Zn(2+)</name>
        <dbReference type="ChEBI" id="CHEBI:29105"/>
    </ligand>
</feature>
<comment type="function">
    <text evidence="6">Lyase that catalyzes the C1-decarboxylation of 4-hydroxy-3-methoxy-5-(all-trans-polyprenyl)benzoic acid into 2-methoxy-6-(all-trans-polyprenyl)phenol during ubiquinone biosynthesis.</text>
</comment>
<keyword evidence="1 6" id="KW-0831">Ubiquinone biosynthesis</keyword>
<comment type="pathway">
    <text evidence="6">Cofactor biosynthesis; ubiquinone biosynthesis.</text>
</comment>
<dbReference type="PANTHER" id="PTHR12922">
    <property type="entry name" value="UBIQUINONE BIOSYNTHESIS PROTEIN"/>
    <property type="match status" value="1"/>
</dbReference>
<dbReference type="InterPro" id="IPR027540">
    <property type="entry name" value="Coq4_euk"/>
</dbReference>
<evidence type="ECO:0000256" key="2">
    <source>
        <dbReference type="ARBA" id="ARBA00022792"/>
    </source>
</evidence>
<name>A0AAF5CSZ7_STRER</name>
<keyword evidence="9" id="KW-1185">Reference proteome</keyword>
<dbReference type="InterPro" id="IPR007853">
    <property type="entry name" value="Znf_DNL-typ"/>
</dbReference>
<evidence type="ECO:0000256" key="6">
    <source>
        <dbReference type="HAMAP-Rule" id="MF_03111"/>
    </source>
</evidence>
<dbReference type="GO" id="GO:0120539">
    <property type="term" value="F:4-hydroxy-3-methoxy-5-polyprenylbenzoate decarboxylase activity"/>
    <property type="evidence" value="ECO:0007669"/>
    <property type="project" value="UniProtKB-EC"/>
</dbReference>
<keyword evidence="2 6" id="KW-0999">Mitochondrion inner membrane</keyword>
<evidence type="ECO:0000259" key="8">
    <source>
        <dbReference type="PROSITE" id="PS51501"/>
    </source>
</evidence>
<proteinExistence type="inferred from homology"/>
<evidence type="ECO:0000256" key="1">
    <source>
        <dbReference type="ARBA" id="ARBA00022688"/>
    </source>
</evidence>
<comment type="catalytic activity">
    <reaction evidence="6">
        <text>a 4-hydroxy-3-methoxy-5-(all-trans-polyprenyl)benzoate + H(+) = a 2-methoxy-6-(all-trans-polyprenyl)phenol + CO2</text>
        <dbReference type="Rhea" id="RHEA:81179"/>
        <dbReference type="Rhea" id="RHEA-COMP:9551"/>
        <dbReference type="Rhea" id="RHEA-COMP:10931"/>
        <dbReference type="ChEBI" id="CHEBI:15378"/>
        <dbReference type="ChEBI" id="CHEBI:16526"/>
        <dbReference type="ChEBI" id="CHEBI:62731"/>
        <dbReference type="ChEBI" id="CHEBI:84443"/>
        <dbReference type="EC" id="4.1.1.130"/>
    </reaction>
</comment>
<dbReference type="InterPro" id="IPR007715">
    <property type="entry name" value="Coq4"/>
</dbReference>
<keyword evidence="3 6" id="KW-0496">Mitochondrion</keyword>
<evidence type="ECO:0000313" key="9">
    <source>
        <dbReference type="Proteomes" id="UP000035681"/>
    </source>
</evidence>
<feature type="domain" description="DNL-type" evidence="8">
    <location>
        <begin position="35"/>
        <end position="133"/>
    </location>
</feature>
<dbReference type="HAMAP" id="MF_03111">
    <property type="entry name" value="Coq4"/>
    <property type="match status" value="1"/>
</dbReference>
<dbReference type="AlphaFoldDB" id="A0AAF5CSZ7"/>
<protein>
    <recommendedName>
        <fullName evidence="6">Ubiquinone biosynthesis protein COQ4 homolog, mitochondrial</fullName>
    </recommendedName>
    <alternativeName>
        <fullName evidence="6">4-hydroxy-3-methoxy-5-polyprenylbenzoate decarboxylase</fullName>
        <ecNumber evidence="6">4.1.1.130</ecNumber>
    </alternativeName>
    <alternativeName>
        <fullName evidence="6">Coenzyme Q biosynthesis protein 4 homolog</fullName>
    </alternativeName>
</protein>
<accession>A0AAF5CSZ7</accession>
<evidence type="ECO:0000256" key="5">
    <source>
        <dbReference type="ARBA" id="ARBA00023239"/>
    </source>
</evidence>
<dbReference type="EC" id="4.1.1.130" evidence="6"/>
<organism evidence="9 10">
    <name type="scientific">Strongyloides stercoralis</name>
    <name type="common">Threadworm</name>
    <dbReference type="NCBI Taxonomy" id="6248"/>
    <lineage>
        <taxon>Eukaryota</taxon>
        <taxon>Metazoa</taxon>
        <taxon>Ecdysozoa</taxon>
        <taxon>Nematoda</taxon>
        <taxon>Chromadorea</taxon>
        <taxon>Rhabditida</taxon>
        <taxon>Tylenchina</taxon>
        <taxon>Panagrolaimomorpha</taxon>
        <taxon>Strongyloidoidea</taxon>
        <taxon>Strongyloididae</taxon>
        <taxon>Strongyloides</taxon>
    </lineage>
</organism>
<evidence type="ECO:0000313" key="10">
    <source>
        <dbReference type="WBParaSite" id="TCONS_00001309.p1"/>
    </source>
</evidence>
<dbReference type="WBParaSite" id="TCONS_00001309.p1">
    <property type="protein sequence ID" value="TCONS_00001309.p1"/>
    <property type="gene ID" value="XLOC_001212"/>
</dbReference>
<comment type="subcellular location">
    <subcellularLocation>
        <location evidence="6">Mitochondrion inner membrane</location>
        <topology evidence="6">Peripheral membrane protein</topology>
        <orientation evidence="6">Matrix side</orientation>
    </subcellularLocation>
</comment>
<reference evidence="10" key="1">
    <citation type="submission" date="2024-02" db="UniProtKB">
        <authorList>
            <consortium name="WormBaseParasite"/>
        </authorList>
    </citation>
    <scope>IDENTIFICATION</scope>
</reference>
<dbReference type="GO" id="GO:0008270">
    <property type="term" value="F:zinc ion binding"/>
    <property type="evidence" value="ECO:0007669"/>
    <property type="project" value="UniProtKB-UniRule"/>
</dbReference>
<feature type="binding site" evidence="6">
    <location>
        <position position="261"/>
    </location>
    <ligand>
        <name>Zn(2+)</name>
        <dbReference type="ChEBI" id="CHEBI:29105"/>
    </ligand>
</feature>
<evidence type="ECO:0000256" key="4">
    <source>
        <dbReference type="ARBA" id="ARBA00023136"/>
    </source>
</evidence>
<dbReference type="Pfam" id="PF05019">
    <property type="entry name" value="Coq4"/>
    <property type="match status" value="1"/>
</dbReference>
<comment type="subunit">
    <text evidence="6">Component of a multi-subunit COQ enzyme complex.</text>
</comment>
<keyword evidence="5 6" id="KW-0456">Lyase</keyword>
<feature type="binding site" evidence="6">
    <location>
        <position position="246"/>
    </location>
    <ligand>
        <name>Zn(2+)</name>
        <dbReference type="ChEBI" id="CHEBI:29105"/>
    </ligand>
</feature>
<comment type="similarity">
    <text evidence="6">Belongs to the COQ4 family.</text>
</comment>
<keyword evidence="6" id="KW-0862">Zinc</keyword>
<dbReference type="Proteomes" id="UP000035681">
    <property type="component" value="Unplaced"/>
</dbReference>
<evidence type="ECO:0000256" key="3">
    <source>
        <dbReference type="ARBA" id="ARBA00023128"/>
    </source>
</evidence>
<comment type="cofactor">
    <cofactor evidence="6">
        <name>Zn(2+)</name>
        <dbReference type="ChEBI" id="CHEBI:29105"/>
    </cofactor>
</comment>